<sequence length="321" mass="35284">MHQPRYQQPVIMLVVNGTEALDCSDQLAAETNVNSEIIQTRPSYRRLIPMGDGLEVSDPSPSDDRMETTTSPDRTFKIVFAGDAAVGKSCFIYRFCRGVFINNLGSTLGVDFQVKTIRVDGKKVALQLWDTAGQERFRSMTKTYFRRADGVVLLYDVTNERSFLNVRQWIENIKLANALDVLSSIAEDGEIEGKTGRQMGVGVGGGEDPAILLSGEWYVLSVESTDQVIPIVLCGNKVDQRSEARLQGLACVDMVAGERLSQDHGTMIFFETSSKTGLNIVDTIVTLARAMLTREDSEVQSSSLRIENNGMKGTSCCSASK</sequence>
<dbReference type="PROSITE" id="PS51419">
    <property type="entry name" value="RAB"/>
    <property type="match status" value="1"/>
</dbReference>
<dbReference type="PROSITE" id="PS51420">
    <property type="entry name" value="RHO"/>
    <property type="match status" value="1"/>
</dbReference>
<organism evidence="4">
    <name type="scientific">Timema bartmani</name>
    <dbReference type="NCBI Taxonomy" id="61472"/>
    <lineage>
        <taxon>Eukaryota</taxon>
        <taxon>Metazoa</taxon>
        <taxon>Ecdysozoa</taxon>
        <taxon>Arthropoda</taxon>
        <taxon>Hexapoda</taxon>
        <taxon>Insecta</taxon>
        <taxon>Pterygota</taxon>
        <taxon>Neoptera</taxon>
        <taxon>Polyneoptera</taxon>
        <taxon>Phasmatodea</taxon>
        <taxon>Timematodea</taxon>
        <taxon>Timematoidea</taxon>
        <taxon>Timematidae</taxon>
        <taxon>Timema</taxon>
    </lineage>
</organism>
<dbReference type="SMART" id="SM00175">
    <property type="entry name" value="RAB"/>
    <property type="match status" value="1"/>
</dbReference>
<accession>A0A7R9F9J6</accession>
<evidence type="ECO:0000256" key="2">
    <source>
        <dbReference type="ARBA" id="ARBA00023134"/>
    </source>
</evidence>
<name>A0A7R9F9J6_9NEOP</name>
<dbReference type="InterPro" id="IPR005225">
    <property type="entry name" value="Small_GTP-bd"/>
</dbReference>
<dbReference type="SMART" id="SM00173">
    <property type="entry name" value="RAS"/>
    <property type="match status" value="1"/>
</dbReference>
<proteinExistence type="predicted"/>
<keyword evidence="2" id="KW-0342">GTP-binding</keyword>
<dbReference type="SMART" id="SM00174">
    <property type="entry name" value="RHO"/>
    <property type="match status" value="1"/>
</dbReference>
<reference evidence="4" key="1">
    <citation type="submission" date="2020-11" db="EMBL/GenBank/DDBJ databases">
        <authorList>
            <person name="Tran Van P."/>
        </authorList>
    </citation>
    <scope>NUCLEOTIDE SEQUENCE</scope>
</reference>
<dbReference type="GO" id="GO:0005525">
    <property type="term" value="F:GTP binding"/>
    <property type="evidence" value="ECO:0007669"/>
    <property type="project" value="UniProtKB-KW"/>
</dbReference>
<protein>
    <submittedName>
        <fullName evidence="4">Uncharacterized protein</fullName>
    </submittedName>
</protein>
<dbReference type="AlphaFoldDB" id="A0A7R9F9J6"/>
<dbReference type="CDD" id="cd00154">
    <property type="entry name" value="Rab"/>
    <property type="match status" value="1"/>
</dbReference>
<dbReference type="PRINTS" id="PR00449">
    <property type="entry name" value="RASTRNSFRMNG"/>
</dbReference>
<dbReference type="EMBL" id="OD571732">
    <property type="protein sequence ID" value="CAD7449445.1"/>
    <property type="molecule type" value="Genomic_DNA"/>
</dbReference>
<dbReference type="FunFam" id="3.40.50.300:FF:001447">
    <property type="entry name" value="Ras-related protein Rab-1B"/>
    <property type="match status" value="1"/>
</dbReference>
<dbReference type="PANTHER" id="PTHR47977">
    <property type="entry name" value="RAS-RELATED PROTEIN RAB"/>
    <property type="match status" value="1"/>
</dbReference>
<keyword evidence="1" id="KW-0547">Nucleotide-binding</keyword>
<dbReference type="InterPro" id="IPR027417">
    <property type="entry name" value="P-loop_NTPase"/>
</dbReference>
<evidence type="ECO:0000256" key="1">
    <source>
        <dbReference type="ARBA" id="ARBA00022741"/>
    </source>
</evidence>
<evidence type="ECO:0000256" key="3">
    <source>
        <dbReference type="SAM" id="MobiDB-lite"/>
    </source>
</evidence>
<dbReference type="InterPro" id="IPR001806">
    <property type="entry name" value="Small_GTPase"/>
</dbReference>
<dbReference type="PROSITE" id="PS51421">
    <property type="entry name" value="RAS"/>
    <property type="match status" value="1"/>
</dbReference>
<gene>
    <name evidence="4" type="ORF">TBIB3V08_LOCUS11720</name>
</gene>
<dbReference type="GO" id="GO:0003924">
    <property type="term" value="F:GTPase activity"/>
    <property type="evidence" value="ECO:0007669"/>
    <property type="project" value="InterPro"/>
</dbReference>
<dbReference type="Gene3D" id="3.40.50.300">
    <property type="entry name" value="P-loop containing nucleotide triphosphate hydrolases"/>
    <property type="match status" value="1"/>
</dbReference>
<feature type="region of interest" description="Disordered" evidence="3">
    <location>
        <begin position="49"/>
        <end position="70"/>
    </location>
</feature>
<dbReference type="NCBIfam" id="TIGR00231">
    <property type="entry name" value="small_GTP"/>
    <property type="match status" value="1"/>
</dbReference>
<dbReference type="SUPFAM" id="SSF52540">
    <property type="entry name" value="P-loop containing nucleoside triphosphate hydrolases"/>
    <property type="match status" value="1"/>
</dbReference>
<dbReference type="Pfam" id="PF00071">
    <property type="entry name" value="Ras"/>
    <property type="match status" value="2"/>
</dbReference>
<evidence type="ECO:0000313" key="4">
    <source>
        <dbReference type="EMBL" id="CAD7449445.1"/>
    </source>
</evidence>
<dbReference type="InterPro" id="IPR050227">
    <property type="entry name" value="Rab"/>
</dbReference>